<gene>
    <name evidence="2" type="ORF">C8P69_10655</name>
</gene>
<accession>A0A2T4Z122</accession>
<sequence length="210" mass="23130">MVRFASWFFIAAFGMAGIAVEAAAQQPQQPRRVASLAAGAATSAPIGWVQFCNENPVDCAQRSPAARSVTLTSAAFAQLARINVQVNREIQQVTDLELFGVEEYWTYPVDGKGDCEDLVLEKKRRLIALGVPREAMLITVVRDLNGDGHAILTVVTDRGDYVLDNFTNEVKLWHETGYRFIKRQSQTDPNQWVSLNGGAAGPQLVANPRR</sequence>
<dbReference type="PANTHER" id="PTHR39327:SF1">
    <property type="entry name" value="BLR5470 PROTEIN"/>
    <property type="match status" value="1"/>
</dbReference>
<dbReference type="OrthoDB" id="7206808at2"/>
<reference evidence="2 3" key="1">
    <citation type="submission" date="2018-04" db="EMBL/GenBank/DDBJ databases">
        <title>Genomic Encyclopedia of Archaeal and Bacterial Type Strains, Phase II (KMG-II): from individual species to whole genera.</title>
        <authorList>
            <person name="Goeker M."/>
        </authorList>
    </citation>
    <scope>NUCLEOTIDE SEQUENCE [LARGE SCALE GENOMIC DNA]</scope>
    <source>
        <strain evidence="2 3">DSM 25521</strain>
    </source>
</reference>
<protein>
    <submittedName>
        <fullName evidence="2">Putative transglutaminase-like cysteine proteinase</fullName>
    </submittedName>
</protein>
<dbReference type="Gene3D" id="3.10.620.30">
    <property type="match status" value="1"/>
</dbReference>
<comment type="caution">
    <text evidence="2">The sequence shown here is derived from an EMBL/GenBank/DDBJ whole genome shotgun (WGS) entry which is preliminary data.</text>
</comment>
<dbReference type="RefSeq" id="WP_108178188.1">
    <property type="nucleotide sequence ID" value="NZ_JAIESU010000028.1"/>
</dbReference>
<evidence type="ECO:0000313" key="3">
    <source>
        <dbReference type="Proteomes" id="UP000241808"/>
    </source>
</evidence>
<evidence type="ECO:0000256" key="1">
    <source>
        <dbReference type="SAM" id="SignalP"/>
    </source>
</evidence>
<proteinExistence type="predicted"/>
<evidence type="ECO:0000313" key="2">
    <source>
        <dbReference type="EMBL" id="PTM53402.1"/>
    </source>
</evidence>
<feature type="chain" id="PRO_5015530513" evidence="1">
    <location>
        <begin position="25"/>
        <end position="210"/>
    </location>
</feature>
<feature type="signal peptide" evidence="1">
    <location>
        <begin position="1"/>
        <end position="24"/>
    </location>
</feature>
<dbReference type="PANTHER" id="PTHR39327">
    <property type="match status" value="1"/>
</dbReference>
<dbReference type="Proteomes" id="UP000241808">
    <property type="component" value="Unassembled WGS sequence"/>
</dbReference>
<name>A0A2T4Z122_9HYPH</name>
<dbReference type="InterPro" id="IPR010319">
    <property type="entry name" value="Transglutaminase-like_Cys_pept"/>
</dbReference>
<keyword evidence="3" id="KW-1185">Reference proteome</keyword>
<dbReference type="AlphaFoldDB" id="A0A2T4Z122"/>
<dbReference type="EMBL" id="PZZL01000006">
    <property type="protein sequence ID" value="PTM53402.1"/>
    <property type="molecule type" value="Genomic_DNA"/>
</dbReference>
<organism evidence="2 3">
    <name type="scientific">Phreatobacter oligotrophus</name>
    <dbReference type="NCBI Taxonomy" id="1122261"/>
    <lineage>
        <taxon>Bacteria</taxon>
        <taxon>Pseudomonadati</taxon>
        <taxon>Pseudomonadota</taxon>
        <taxon>Alphaproteobacteria</taxon>
        <taxon>Hyphomicrobiales</taxon>
        <taxon>Phreatobacteraceae</taxon>
        <taxon>Phreatobacter</taxon>
    </lineage>
</organism>
<keyword evidence="1" id="KW-0732">Signal</keyword>
<dbReference type="Pfam" id="PF06035">
    <property type="entry name" value="Peptidase_C93"/>
    <property type="match status" value="1"/>
</dbReference>